<comment type="caution">
    <text evidence="1">The sequence shown here is derived from an EMBL/GenBank/DDBJ whole genome shotgun (WGS) entry which is preliminary data.</text>
</comment>
<sequence>MLVHKCTLDETLGRNGRLLCQWNSYRAIHVTIQYYEHTIRSGEVTFHSFLEYALWPDSLMDFHTQYKG</sequence>
<name>A0A9P0KWH7_ACAOB</name>
<organism evidence="1 2">
    <name type="scientific">Acanthoscelides obtectus</name>
    <name type="common">Bean weevil</name>
    <name type="synonym">Bruchus obtectus</name>
    <dbReference type="NCBI Taxonomy" id="200917"/>
    <lineage>
        <taxon>Eukaryota</taxon>
        <taxon>Metazoa</taxon>
        <taxon>Ecdysozoa</taxon>
        <taxon>Arthropoda</taxon>
        <taxon>Hexapoda</taxon>
        <taxon>Insecta</taxon>
        <taxon>Pterygota</taxon>
        <taxon>Neoptera</taxon>
        <taxon>Endopterygota</taxon>
        <taxon>Coleoptera</taxon>
        <taxon>Polyphaga</taxon>
        <taxon>Cucujiformia</taxon>
        <taxon>Chrysomeloidea</taxon>
        <taxon>Chrysomelidae</taxon>
        <taxon>Bruchinae</taxon>
        <taxon>Bruchini</taxon>
        <taxon>Acanthoscelides</taxon>
    </lineage>
</organism>
<dbReference type="EMBL" id="CAKOFQ010006928">
    <property type="protein sequence ID" value="CAH1982903.1"/>
    <property type="molecule type" value="Genomic_DNA"/>
</dbReference>
<reference evidence="1" key="1">
    <citation type="submission" date="2022-03" db="EMBL/GenBank/DDBJ databases">
        <authorList>
            <person name="Sayadi A."/>
        </authorList>
    </citation>
    <scope>NUCLEOTIDE SEQUENCE</scope>
</reference>
<protein>
    <submittedName>
        <fullName evidence="1">Uncharacterized protein</fullName>
    </submittedName>
</protein>
<dbReference type="Proteomes" id="UP001152888">
    <property type="component" value="Unassembled WGS sequence"/>
</dbReference>
<evidence type="ECO:0000313" key="1">
    <source>
        <dbReference type="EMBL" id="CAH1982903.1"/>
    </source>
</evidence>
<dbReference type="AlphaFoldDB" id="A0A9P0KWH7"/>
<gene>
    <name evidence="1" type="ORF">ACAOBT_LOCUS15269</name>
</gene>
<evidence type="ECO:0000313" key="2">
    <source>
        <dbReference type="Proteomes" id="UP001152888"/>
    </source>
</evidence>
<keyword evidence="2" id="KW-1185">Reference proteome</keyword>
<proteinExistence type="predicted"/>
<accession>A0A9P0KWH7</accession>